<dbReference type="OrthoDB" id="3926137at2759"/>
<dbReference type="EMBL" id="MU007018">
    <property type="protein sequence ID" value="KAF2434071.1"/>
    <property type="molecule type" value="Genomic_DNA"/>
</dbReference>
<dbReference type="Proteomes" id="UP000800235">
    <property type="component" value="Unassembled WGS sequence"/>
</dbReference>
<organism evidence="2 3">
    <name type="scientific">Tothia fuscella</name>
    <dbReference type="NCBI Taxonomy" id="1048955"/>
    <lineage>
        <taxon>Eukaryota</taxon>
        <taxon>Fungi</taxon>
        <taxon>Dikarya</taxon>
        <taxon>Ascomycota</taxon>
        <taxon>Pezizomycotina</taxon>
        <taxon>Dothideomycetes</taxon>
        <taxon>Pleosporomycetidae</taxon>
        <taxon>Venturiales</taxon>
        <taxon>Cylindrosympodiaceae</taxon>
        <taxon>Tothia</taxon>
    </lineage>
</organism>
<dbReference type="Pfam" id="PF00075">
    <property type="entry name" value="RNase_H"/>
    <property type="match status" value="1"/>
</dbReference>
<dbReference type="InterPro" id="IPR012337">
    <property type="entry name" value="RNaseH-like_sf"/>
</dbReference>
<dbReference type="GO" id="GO:0004523">
    <property type="term" value="F:RNA-DNA hybrid ribonuclease activity"/>
    <property type="evidence" value="ECO:0007669"/>
    <property type="project" value="InterPro"/>
</dbReference>
<dbReference type="Gene3D" id="3.30.420.10">
    <property type="entry name" value="Ribonuclease H-like superfamily/Ribonuclease H"/>
    <property type="match status" value="1"/>
</dbReference>
<sequence>MATSNDYLESLYPYPDNIIIQDRLSAIHYGNSIFEQGIIERRLVLWVDGSIQSFPRLKKAERLIAAAVRYLDPSTKDWVELVTFNTLPYRSRFSMEAEMIAIHEAFRKACEIMDGFDSILIFTDCQSILEGIKSKSAFSYLSNPDWIPSLFTYANMLYEVGITVELRWVPAHSSVEGNERADELAKRLRRTVGIIIADNLPGLILSHVTITPSSEEILRDFLFRKANIKAQEQVQKGEANLFSHEYRIASRKNHAR</sequence>
<evidence type="ECO:0000313" key="3">
    <source>
        <dbReference type="Proteomes" id="UP000800235"/>
    </source>
</evidence>
<proteinExistence type="predicted"/>
<comment type="caution">
    <text evidence="2">The sequence shown here is derived from an EMBL/GenBank/DDBJ whole genome shotgun (WGS) entry which is preliminary data.</text>
</comment>
<protein>
    <recommendedName>
        <fullName evidence="1">RNase H type-1 domain-containing protein</fullName>
    </recommendedName>
</protein>
<dbReference type="CDD" id="cd09276">
    <property type="entry name" value="Rnase_HI_RT_non_LTR"/>
    <property type="match status" value="1"/>
</dbReference>
<keyword evidence="3" id="KW-1185">Reference proteome</keyword>
<dbReference type="InterPro" id="IPR036397">
    <property type="entry name" value="RNaseH_sf"/>
</dbReference>
<name>A0A9P4NYG3_9PEZI</name>
<dbReference type="SUPFAM" id="SSF53098">
    <property type="entry name" value="Ribonuclease H-like"/>
    <property type="match status" value="1"/>
</dbReference>
<accession>A0A9P4NYG3</accession>
<dbReference type="PROSITE" id="PS50879">
    <property type="entry name" value="RNASE_H_1"/>
    <property type="match status" value="1"/>
</dbReference>
<evidence type="ECO:0000313" key="2">
    <source>
        <dbReference type="EMBL" id="KAF2434071.1"/>
    </source>
</evidence>
<dbReference type="AlphaFoldDB" id="A0A9P4NYG3"/>
<gene>
    <name evidence="2" type="ORF">EJ08DRAFT_694096</name>
</gene>
<dbReference type="GO" id="GO:0003676">
    <property type="term" value="F:nucleic acid binding"/>
    <property type="evidence" value="ECO:0007669"/>
    <property type="project" value="InterPro"/>
</dbReference>
<feature type="domain" description="RNase H type-1" evidence="1">
    <location>
        <begin position="39"/>
        <end position="190"/>
    </location>
</feature>
<reference evidence="2" key="1">
    <citation type="journal article" date="2020" name="Stud. Mycol.">
        <title>101 Dothideomycetes genomes: a test case for predicting lifestyles and emergence of pathogens.</title>
        <authorList>
            <person name="Haridas S."/>
            <person name="Albert R."/>
            <person name="Binder M."/>
            <person name="Bloem J."/>
            <person name="Labutti K."/>
            <person name="Salamov A."/>
            <person name="Andreopoulos B."/>
            <person name="Baker S."/>
            <person name="Barry K."/>
            <person name="Bills G."/>
            <person name="Bluhm B."/>
            <person name="Cannon C."/>
            <person name="Castanera R."/>
            <person name="Culley D."/>
            <person name="Daum C."/>
            <person name="Ezra D."/>
            <person name="Gonzalez J."/>
            <person name="Henrissat B."/>
            <person name="Kuo A."/>
            <person name="Liang C."/>
            <person name="Lipzen A."/>
            <person name="Lutzoni F."/>
            <person name="Magnuson J."/>
            <person name="Mondo S."/>
            <person name="Nolan M."/>
            <person name="Ohm R."/>
            <person name="Pangilinan J."/>
            <person name="Park H.-J."/>
            <person name="Ramirez L."/>
            <person name="Alfaro M."/>
            <person name="Sun H."/>
            <person name="Tritt A."/>
            <person name="Yoshinaga Y."/>
            <person name="Zwiers L.-H."/>
            <person name="Turgeon B."/>
            <person name="Goodwin S."/>
            <person name="Spatafora J."/>
            <person name="Crous P."/>
            <person name="Grigoriev I."/>
        </authorList>
    </citation>
    <scope>NUCLEOTIDE SEQUENCE</scope>
    <source>
        <strain evidence="2">CBS 130266</strain>
    </source>
</reference>
<dbReference type="InterPro" id="IPR002156">
    <property type="entry name" value="RNaseH_domain"/>
</dbReference>
<evidence type="ECO:0000259" key="1">
    <source>
        <dbReference type="PROSITE" id="PS50879"/>
    </source>
</evidence>